<dbReference type="AlphaFoldDB" id="A0A0X3PZL9"/>
<reference evidence="1" key="1">
    <citation type="submission" date="2016-01" db="EMBL/GenBank/DDBJ databases">
        <title>Reference transcriptome for the parasite Schistocephalus solidus: insights into the molecular evolution of parasitism.</title>
        <authorList>
            <person name="Hebert F.O."/>
            <person name="Grambauer S."/>
            <person name="Barber I."/>
            <person name="Landry C.R."/>
            <person name="Aubin-Horth N."/>
        </authorList>
    </citation>
    <scope>NUCLEOTIDE SEQUENCE</scope>
</reference>
<dbReference type="EMBL" id="GEEE01006116">
    <property type="protein sequence ID" value="JAP57109.1"/>
    <property type="molecule type" value="Transcribed_RNA"/>
</dbReference>
<proteinExistence type="predicted"/>
<accession>A0A0X3PZL9</accession>
<sequence length="121" mass="13963">MGYMSIQTQLPINLGTSAIHTIINPNSSANKPRNLHETPFQQSRIRIHNSRPVLTSRSGLLIYLTGYIAGRHSFLVKRFDMHNQLRFQVLDCRRGRDDHGRLLQSFGTFERRSVGRLFEKA</sequence>
<gene>
    <name evidence="1" type="ORF">TR97787</name>
</gene>
<evidence type="ECO:0000313" key="1">
    <source>
        <dbReference type="EMBL" id="JAP57109.1"/>
    </source>
</evidence>
<organism evidence="1">
    <name type="scientific">Schistocephalus solidus</name>
    <name type="common">Tapeworm</name>
    <dbReference type="NCBI Taxonomy" id="70667"/>
    <lineage>
        <taxon>Eukaryota</taxon>
        <taxon>Metazoa</taxon>
        <taxon>Spiralia</taxon>
        <taxon>Lophotrochozoa</taxon>
        <taxon>Platyhelminthes</taxon>
        <taxon>Cestoda</taxon>
        <taxon>Eucestoda</taxon>
        <taxon>Diphyllobothriidea</taxon>
        <taxon>Diphyllobothriidae</taxon>
        <taxon>Schistocephalus</taxon>
    </lineage>
</organism>
<name>A0A0X3PZL9_SCHSO</name>
<protein>
    <submittedName>
        <fullName evidence="1">Uncharacterized protein</fullName>
    </submittedName>
</protein>